<reference evidence="1 2" key="1">
    <citation type="submission" date="2021-12" db="EMBL/GenBank/DDBJ databases">
        <title>Discovery of the Pendulisporaceae a myxobacterial family with distinct sporulation behavior and unique specialized metabolism.</title>
        <authorList>
            <person name="Garcia R."/>
            <person name="Popoff A."/>
            <person name="Bader C.D."/>
            <person name="Loehr J."/>
            <person name="Walesch S."/>
            <person name="Walt C."/>
            <person name="Boldt J."/>
            <person name="Bunk B."/>
            <person name="Haeckl F.J.F.P.J."/>
            <person name="Gunesch A.P."/>
            <person name="Birkelbach J."/>
            <person name="Nuebel U."/>
            <person name="Pietschmann T."/>
            <person name="Bach T."/>
            <person name="Mueller R."/>
        </authorList>
    </citation>
    <scope>NUCLEOTIDE SEQUENCE [LARGE SCALE GENOMIC DNA]</scope>
    <source>
        <strain evidence="1 2">MSr11954</strain>
    </source>
</reference>
<gene>
    <name evidence="1" type="ORF">LZC94_33435</name>
</gene>
<evidence type="ECO:0000313" key="1">
    <source>
        <dbReference type="EMBL" id="WXB12741.1"/>
    </source>
</evidence>
<protein>
    <submittedName>
        <fullName evidence="1">Uncharacterized protein</fullName>
    </submittedName>
</protein>
<name>A0ABZ2LPB4_9BACT</name>
<dbReference type="Proteomes" id="UP001370348">
    <property type="component" value="Chromosome"/>
</dbReference>
<proteinExistence type="predicted"/>
<keyword evidence="2" id="KW-1185">Reference proteome</keyword>
<dbReference type="RefSeq" id="WP_394822362.1">
    <property type="nucleotide sequence ID" value="NZ_CP089984.1"/>
</dbReference>
<evidence type="ECO:0000313" key="2">
    <source>
        <dbReference type="Proteomes" id="UP001370348"/>
    </source>
</evidence>
<accession>A0ABZ2LPB4</accession>
<sequence length="75" mass="8487">MRITNAPLKPIIMEWDEWQLSFQNDPVVIDYGGQVPDEETTTSDLASSGVRLHLASQDLAAQAEHREQGEQRRIP</sequence>
<organism evidence="1 2">
    <name type="scientific">Pendulispora albinea</name>
    <dbReference type="NCBI Taxonomy" id="2741071"/>
    <lineage>
        <taxon>Bacteria</taxon>
        <taxon>Pseudomonadati</taxon>
        <taxon>Myxococcota</taxon>
        <taxon>Myxococcia</taxon>
        <taxon>Myxococcales</taxon>
        <taxon>Sorangiineae</taxon>
        <taxon>Pendulisporaceae</taxon>
        <taxon>Pendulispora</taxon>
    </lineage>
</organism>
<dbReference type="EMBL" id="CP089984">
    <property type="protein sequence ID" value="WXB12741.1"/>
    <property type="molecule type" value="Genomic_DNA"/>
</dbReference>